<comment type="caution">
    <text evidence="2">The sequence shown here is derived from an EMBL/GenBank/DDBJ whole genome shotgun (WGS) entry which is preliminary data.</text>
</comment>
<accession>A0AAV8V9K7</accession>
<dbReference type="Proteomes" id="UP001159042">
    <property type="component" value="Unassembled WGS sequence"/>
</dbReference>
<reference evidence="2 3" key="1">
    <citation type="journal article" date="2023" name="Insect Mol. Biol.">
        <title>Genome sequencing provides insights into the evolution of gene families encoding plant cell wall-degrading enzymes in longhorned beetles.</title>
        <authorList>
            <person name="Shin N.R."/>
            <person name="Okamura Y."/>
            <person name="Kirsch R."/>
            <person name="Pauchet Y."/>
        </authorList>
    </citation>
    <scope>NUCLEOTIDE SEQUENCE [LARGE SCALE GENOMIC DNA]</scope>
    <source>
        <strain evidence="2">EAD_L_NR</strain>
    </source>
</reference>
<evidence type="ECO:0000256" key="1">
    <source>
        <dbReference type="SAM" id="Phobius"/>
    </source>
</evidence>
<dbReference type="AlphaFoldDB" id="A0AAV8V9K7"/>
<keyword evidence="1" id="KW-0472">Membrane</keyword>
<name>A0AAV8V9K7_9CUCU</name>
<sequence length="128" mass="14854">MVMKNFLYGRRKNSVQNSWESVFSVTRAEKKGCSATEYGLVFGIFELVVFVISPIYGQHLNKIGLKLTFNGGIYTTAKKEIIVYYILRLRSELLFTEKFYILRRSQEYNFRGNVKKCKSLLKTGVVVM</sequence>
<gene>
    <name evidence="2" type="ORF">NQ315_003958</name>
</gene>
<keyword evidence="3" id="KW-1185">Reference proteome</keyword>
<proteinExistence type="predicted"/>
<protein>
    <submittedName>
        <fullName evidence="2">Uncharacterized protein</fullName>
    </submittedName>
</protein>
<organism evidence="2 3">
    <name type="scientific">Exocentrus adspersus</name>
    <dbReference type="NCBI Taxonomy" id="1586481"/>
    <lineage>
        <taxon>Eukaryota</taxon>
        <taxon>Metazoa</taxon>
        <taxon>Ecdysozoa</taxon>
        <taxon>Arthropoda</taxon>
        <taxon>Hexapoda</taxon>
        <taxon>Insecta</taxon>
        <taxon>Pterygota</taxon>
        <taxon>Neoptera</taxon>
        <taxon>Endopterygota</taxon>
        <taxon>Coleoptera</taxon>
        <taxon>Polyphaga</taxon>
        <taxon>Cucujiformia</taxon>
        <taxon>Chrysomeloidea</taxon>
        <taxon>Cerambycidae</taxon>
        <taxon>Lamiinae</taxon>
        <taxon>Acanthocinini</taxon>
        <taxon>Exocentrus</taxon>
    </lineage>
</organism>
<keyword evidence="1" id="KW-0812">Transmembrane</keyword>
<dbReference type="EMBL" id="JANEYG010000235">
    <property type="protein sequence ID" value="KAJ8910904.1"/>
    <property type="molecule type" value="Genomic_DNA"/>
</dbReference>
<feature type="transmembrane region" description="Helical" evidence="1">
    <location>
        <begin position="38"/>
        <end position="57"/>
    </location>
</feature>
<keyword evidence="1" id="KW-1133">Transmembrane helix</keyword>
<evidence type="ECO:0000313" key="3">
    <source>
        <dbReference type="Proteomes" id="UP001159042"/>
    </source>
</evidence>
<evidence type="ECO:0000313" key="2">
    <source>
        <dbReference type="EMBL" id="KAJ8910904.1"/>
    </source>
</evidence>